<evidence type="ECO:0000256" key="1">
    <source>
        <dbReference type="ARBA" id="ARBA00004651"/>
    </source>
</evidence>
<evidence type="ECO:0000256" key="13">
    <source>
        <dbReference type="ARBA" id="ARBA00023316"/>
    </source>
</evidence>
<dbReference type="PATRIC" id="fig|69370.6.peg.2082"/>
<evidence type="ECO:0000256" key="7">
    <source>
        <dbReference type="ARBA" id="ARBA00022692"/>
    </source>
</evidence>
<keyword evidence="9" id="KW-0573">Peptidoglycan synthesis</keyword>
<dbReference type="GO" id="GO:0008360">
    <property type="term" value="P:regulation of cell shape"/>
    <property type="evidence" value="ECO:0007669"/>
    <property type="project" value="UniProtKB-KW"/>
</dbReference>
<sequence length="397" mass="42405">MSLGRVFAPVPSEFLLIASTTLLLTVFGLVMVLSATSATATAAGEAPWEMVLKQVVFAVIGVPLMFIASRLPVAFWKKMAWPALIFGVAFQLLVFTPLGHGADGNRNWITIAGFQAQPSEFLKLGLALWVAYVLFRKRTLLTKWQHVFIPLVPVAGLAIATVLAGDDLGTAMILVLIVLGALFFSGVKLRIFVLPAIAAAGAVAFLAVTSPDRMRRFMSFLNPNCLDDYFNDCYQPLHGIWGLASGGIFGLGLGNSREKYDWLPAAANDYIFAIVGEELGLIGCAVVLALFALFAVGAFHVIRKTDDPFVRIAAGGITVWIVGQALINIGVVLRVFPVLGVPLPFMSQGGTSLLSVLLACGVLLAFARSLPASVARREAAIASARAARERAKLHAVR</sequence>
<dbReference type="PROSITE" id="PS00428">
    <property type="entry name" value="FTSW_RODA_SPOVE"/>
    <property type="match status" value="1"/>
</dbReference>
<evidence type="ECO:0000256" key="8">
    <source>
        <dbReference type="ARBA" id="ARBA00022960"/>
    </source>
</evidence>
<comment type="function">
    <text evidence="21">Peptidoglycan polymerase that is essential for cell division.</text>
</comment>
<reference evidence="23" key="1">
    <citation type="submission" date="2015-02" db="EMBL/GenBank/DDBJ databases">
        <title>Draft genome sequences of ten Microbacterium spp. with emphasis on heavy metal contaminated environments.</title>
        <authorList>
            <person name="Corretto E."/>
        </authorList>
    </citation>
    <scope>NUCLEOTIDE SEQUENCE [LARGE SCALE GENOMIC DNA]</scope>
    <source>
        <strain evidence="23">DSM 8608</strain>
    </source>
</reference>
<evidence type="ECO:0000256" key="3">
    <source>
        <dbReference type="ARBA" id="ARBA00022475"/>
    </source>
</evidence>
<dbReference type="AlphaFoldDB" id="A0A0M2HE70"/>
<keyword evidence="5" id="KW-0328">Glycosyltransferase</keyword>
<dbReference type="GO" id="GO:0032153">
    <property type="term" value="C:cell division site"/>
    <property type="evidence" value="ECO:0007669"/>
    <property type="project" value="TreeGrafter"/>
</dbReference>
<dbReference type="InterPro" id="IPR018365">
    <property type="entry name" value="Cell_cycle_FtsW-rel_CS"/>
</dbReference>
<evidence type="ECO:0000256" key="2">
    <source>
        <dbReference type="ARBA" id="ARBA00004752"/>
    </source>
</evidence>
<accession>A0A0M2HE70</accession>
<keyword evidence="10 22" id="KW-1133">Transmembrane helix</keyword>
<dbReference type="GO" id="GO:0015648">
    <property type="term" value="F:lipid-linked peptidoglycan transporter activity"/>
    <property type="evidence" value="ECO:0007669"/>
    <property type="project" value="TreeGrafter"/>
</dbReference>
<evidence type="ECO:0000313" key="23">
    <source>
        <dbReference type="EMBL" id="KJL42493.1"/>
    </source>
</evidence>
<keyword evidence="8" id="KW-0133">Cell shape</keyword>
<evidence type="ECO:0000256" key="16">
    <source>
        <dbReference type="ARBA" id="ARBA00038053"/>
    </source>
</evidence>
<evidence type="ECO:0000256" key="19">
    <source>
        <dbReference type="ARBA" id="ARBA00044770"/>
    </source>
</evidence>
<name>A0A0M2HE70_MICTR</name>
<dbReference type="InterPro" id="IPR001182">
    <property type="entry name" value="FtsW/RodA"/>
</dbReference>
<evidence type="ECO:0000256" key="5">
    <source>
        <dbReference type="ARBA" id="ARBA00022676"/>
    </source>
</evidence>
<keyword evidence="4" id="KW-0132">Cell division</keyword>
<feature type="transmembrane region" description="Helical" evidence="22">
    <location>
        <begin position="192"/>
        <end position="210"/>
    </location>
</feature>
<comment type="pathway">
    <text evidence="2">Cell wall biogenesis; peptidoglycan biosynthesis.</text>
</comment>
<proteinExistence type="inferred from homology"/>
<keyword evidence="12" id="KW-0131">Cell cycle</keyword>
<keyword evidence="24" id="KW-1185">Reference proteome</keyword>
<dbReference type="GO" id="GO:0051301">
    <property type="term" value="P:cell division"/>
    <property type="evidence" value="ECO:0007669"/>
    <property type="project" value="UniProtKB-KW"/>
</dbReference>
<evidence type="ECO:0000256" key="15">
    <source>
        <dbReference type="ARBA" id="ARBA00033270"/>
    </source>
</evidence>
<gene>
    <name evidence="23" type="primary">ftsW_1</name>
    <name evidence="23" type="ORF">RS82_02049</name>
</gene>
<comment type="caution">
    <text evidence="23">The sequence shown here is derived from an EMBL/GenBank/DDBJ whole genome shotgun (WGS) entry which is preliminary data.</text>
</comment>
<dbReference type="Proteomes" id="UP000034098">
    <property type="component" value="Unassembled WGS sequence"/>
</dbReference>
<feature type="transmembrane region" description="Helical" evidence="22">
    <location>
        <begin position="279"/>
        <end position="302"/>
    </location>
</feature>
<feature type="transmembrane region" description="Helical" evidence="22">
    <location>
        <begin position="147"/>
        <end position="164"/>
    </location>
</feature>
<feature type="transmembrane region" description="Helical" evidence="22">
    <location>
        <begin position="50"/>
        <end position="68"/>
    </location>
</feature>
<protein>
    <recommendedName>
        <fullName evidence="17">Probable peptidoglycan glycosyltransferase FtsW</fullName>
        <ecNumber evidence="19">2.4.99.28</ecNumber>
    </recommendedName>
    <alternativeName>
        <fullName evidence="18">Cell division protein FtsW</fullName>
    </alternativeName>
    <alternativeName>
        <fullName evidence="15">Cell wall polymerase</fullName>
    </alternativeName>
    <alternativeName>
        <fullName evidence="14">Peptidoglycan polymerase</fullName>
    </alternativeName>
</protein>
<evidence type="ECO:0000256" key="4">
    <source>
        <dbReference type="ARBA" id="ARBA00022618"/>
    </source>
</evidence>
<feature type="transmembrane region" description="Helical" evidence="22">
    <location>
        <begin position="345"/>
        <end position="367"/>
    </location>
</feature>
<feature type="transmembrane region" description="Helical" evidence="22">
    <location>
        <begin position="80"/>
        <end position="98"/>
    </location>
</feature>
<feature type="transmembrane region" description="Helical" evidence="22">
    <location>
        <begin position="309"/>
        <end position="333"/>
    </location>
</feature>
<dbReference type="PANTHER" id="PTHR30474:SF2">
    <property type="entry name" value="PEPTIDOGLYCAN GLYCOSYLTRANSFERASE FTSW-RELATED"/>
    <property type="match status" value="1"/>
</dbReference>
<evidence type="ECO:0000256" key="6">
    <source>
        <dbReference type="ARBA" id="ARBA00022679"/>
    </source>
</evidence>
<evidence type="ECO:0000256" key="18">
    <source>
        <dbReference type="ARBA" id="ARBA00041418"/>
    </source>
</evidence>
<dbReference type="EMBL" id="JYJA01000034">
    <property type="protein sequence ID" value="KJL42493.1"/>
    <property type="molecule type" value="Genomic_DNA"/>
</dbReference>
<comment type="catalytic activity">
    <reaction evidence="20">
        <text>[GlcNAc-(1-&gt;4)-Mur2Ac(oyl-L-Ala-gamma-D-Glu-L-Lys-D-Ala-D-Ala)](n)-di-trans,octa-cis-undecaprenyl diphosphate + beta-D-GlcNAc-(1-&gt;4)-Mur2Ac(oyl-L-Ala-gamma-D-Glu-L-Lys-D-Ala-D-Ala)-di-trans,octa-cis-undecaprenyl diphosphate = [GlcNAc-(1-&gt;4)-Mur2Ac(oyl-L-Ala-gamma-D-Glu-L-Lys-D-Ala-D-Ala)](n+1)-di-trans,octa-cis-undecaprenyl diphosphate + di-trans,octa-cis-undecaprenyl diphosphate + H(+)</text>
        <dbReference type="Rhea" id="RHEA:23708"/>
        <dbReference type="Rhea" id="RHEA-COMP:9602"/>
        <dbReference type="Rhea" id="RHEA-COMP:9603"/>
        <dbReference type="ChEBI" id="CHEBI:15378"/>
        <dbReference type="ChEBI" id="CHEBI:58405"/>
        <dbReference type="ChEBI" id="CHEBI:60033"/>
        <dbReference type="ChEBI" id="CHEBI:78435"/>
        <dbReference type="EC" id="2.4.99.28"/>
    </reaction>
</comment>
<keyword evidence="13" id="KW-0961">Cell wall biogenesis/degradation</keyword>
<dbReference type="EC" id="2.4.99.28" evidence="19"/>
<keyword evidence="3" id="KW-1003">Cell membrane</keyword>
<evidence type="ECO:0000256" key="21">
    <source>
        <dbReference type="ARBA" id="ARBA00049966"/>
    </source>
</evidence>
<evidence type="ECO:0000256" key="10">
    <source>
        <dbReference type="ARBA" id="ARBA00022989"/>
    </source>
</evidence>
<feature type="transmembrane region" description="Helical" evidence="22">
    <location>
        <begin position="118"/>
        <end position="135"/>
    </location>
</feature>
<dbReference type="InterPro" id="IPR013437">
    <property type="entry name" value="FtsW"/>
</dbReference>
<evidence type="ECO:0000256" key="11">
    <source>
        <dbReference type="ARBA" id="ARBA00023136"/>
    </source>
</evidence>
<evidence type="ECO:0000256" key="20">
    <source>
        <dbReference type="ARBA" id="ARBA00049902"/>
    </source>
</evidence>
<keyword evidence="7 22" id="KW-0812">Transmembrane</keyword>
<evidence type="ECO:0000256" key="14">
    <source>
        <dbReference type="ARBA" id="ARBA00032370"/>
    </source>
</evidence>
<comment type="subcellular location">
    <subcellularLocation>
        <location evidence="1">Cell membrane</location>
        <topology evidence="1">Multi-pass membrane protein</topology>
    </subcellularLocation>
</comment>
<dbReference type="GO" id="GO:0009252">
    <property type="term" value="P:peptidoglycan biosynthetic process"/>
    <property type="evidence" value="ECO:0007669"/>
    <property type="project" value="UniProtKB-KW"/>
</dbReference>
<evidence type="ECO:0000313" key="24">
    <source>
        <dbReference type="Proteomes" id="UP000034098"/>
    </source>
</evidence>
<organism evidence="23 24">
    <name type="scientific">Microbacterium trichothecenolyticum</name>
    <name type="common">Aureobacterium trichothecenolyticum</name>
    <dbReference type="NCBI Taxonomy" id="69370"/>
    <lineage>
        <taxon>Bacteria</taxon>
        <taxon>Bacillati</taxon>
        <taxon>Actinomycetota</taxon>
        <taxon>Actinomycetes</taxon>
        <taxon>Micrococcales</taxon>
        <taxon>Microbacteriaceae</taxon>
        <taxon>Microbacterium</taxon>
    </lineage>
</organism>
<evidence type="ECO:0000256" key="17">
    <source>
        <dbReference type="ARBA" id="ARBA00041185"/>
    </source>
</evidence>
<dbReference type="GO" id="GO:0071555">
    <property type="term" value="P:cell wall organization"/>
    <property type="evidence" value="ECO:0007669"/>
    <property type="project" value="UniProtKB-KW"/>
</dbReference>
<evidence type="ECO:0000256" key="9">
    <source>
        <dbReference type="ARBA" id="ARBA00022984"/>
    </source>
</evidence>
<evidence type="ECO:0000256" key="22">
    <source>
        <dbReference type="SAM" id="Phobius"/>
    </source>
</evidence>
<dbReference type="GO" id="GO:0005886">
    <property type="term" value="C:plasma membrane"/>
    <property type="evidence" value="ECO:0007669"/>
    <property type="project" value="UniProtKB-SubCell"/>
</dbReference>
<dbReference type="Pfam" id="PF01098">
    <property type="entry name" value="FTSW_RODA_SPOVE"/>
    <property type="match status" value="1"/>
</dbReference>
<dbReference type="GO" id="GO:0008955">
    <property type="term" value="F:peptidoglycan glycosyltransferase activity"/>
    <property type="evidence" value="ECO:0007669"/>
    <property type="project" value="UniProtKB-EC"/>
</dbReference>
<comment type="similarity">
    <text evidence="16">Belongs to the SEDS family. FtsW subfamily.</text>
</comment>
<dbReference type="NCBIfam" id="TIGR02614">
    <property type="entry name" value="ftsW"/>
    <property type="match status" value="1"/>
</dbReference>
<feature type="transmembrane region" description="Helical" evidence="22">
    <location>
        <begin position="170"/>
        <end position="187"/>
    </location>
</feature>
<evidence type="ECO:0000256" key="12">
    <source>
        <dbReference type="ARBA" id="ARBA00023306"/>
    </source>
</evidence>
<dbReference type="PANTHER" id="PTHR30474">
    <property type="entry name" value="CELL CYCLE PROTEIN"/>
    <property type="match status" value="1"/>
</dbReference>
<keyword evidence="6" id="KW-0808">Transferase</keyword>
<keyword evidence="11 22" id="KW-0472">Membrane</keyword>